<dbReference type="Proteomes" id="UP000653454">
    <property type="component" value="Unassembled WGS sequence"/>
</dbReference>
<proteinExistence type="predicted"/>
<evidence type="ECO:0000313" key="3">
    <source>
        <dbReference type="EMBL" id="CAG9107426.1"/>
    </source>
</evidence>
<feature type="compositionally biased region" description="Low complexity" evidence="1">
    <location>
        <begin position="119"/>
        <end position="139"/>
    </location>
</feature>
<evidence type="ECO:0000256" key="1">
    <source>
        <dbReference type="SAM" id="MobiDB-lite"/>
    </source>
</evidence>
<accession>A0A8S4DZG9</accession>
<dbReference type="EMBL" id="CAJHNJ030000010">
    <property type="protein sequence ID" value="CAG9107426.1"/>
    <property type="molecule type" value="Genomic_DNA"/>
</dbReference>
<keyword evidence="4" id="KW-1185">Reference proteome</keyword>
<sequence>MKHSWRIFFIPFFLVINTINGQYVDSQATYMNPQYYGGGVPGSDLGPQLMSTLLAIARDNGILSDILPVMTSQQTPYNIQQDVYGTSGGSTSSIASASSASSSQSGSAAAQTSSVATSTASSSVSTNSQAATASQSTAVENSQTSPRRISESANYNQLPEIPVMYPTRSACSQATPYQSQSPCPFTPPQYFPTPMPPPMPPIIIDDASSGNNCGSSKILPLLFLYLLSNNRGCGNCGGNGGSNGSGGGNNCCCMPPPFPYPPPFIYPYPYNSAPVQVDPIVTPTTCP</sequence>
<comment type="caution">
    <text evidence="3">The sequence shown here is derived from an EMBL/GenBank/DDBJ whole genome shotgun (WGS) entry which is preliminary data.</text>
</comment>
<protein>
    <submittedName>
        <fullName evidence="3">(diamondback moth) hypothetical protein</fullName>
    </submittedName>
</protein>
<name>A0A8S4DZG9_PLUXY</name>
<dbReference type="AlphaFoldDB" id="A0A8S4DZG9"/>
<keyword evidence="2" id="KW-0732">Signal</keyword>
<gene>
    <name evidence="3" type="ORF">PLXY2_LOCUS4017</name>
</gene>
<feature type="chain" id="PRO_5035810461" evidence="2">
    <location>
        <begin position="22"/>
        <end position="287"/>
    </location>
</feature>
<feature type="region of interest" description="Disordered" evidence="1">
    <location>
        <begin position="119"/>
        <end position="155"/>
    </location>
</feature>
<reference evidence="3" key="1">
    <citation type="submission" date="2020-11" db="EMBL/GenBank/DDBJ databases">
        <authorList>
            <person name="Whiteford S."/>
        </authorList>
    </citation>
    <scope>NUCLEOTIDE SEQUENCE</scope>
</reference>
<evidence type="ECO:0000313" key="4">
    <source>
        <dbReference type="Proteomes" id="UP000653454"/>
    </source>
</evidence>
<feature type="compositionally biased region" description="Polar residues" evidence="1">
    <location>
        <begin position="140"/>
        <end position="155"/>
    </location>
</feature>
<feature type="signal peptide" evidence="2">
    <location>
        <begin position="1"/>
        <end position="21"/>
    </location>
</feature>
<evidence type="ECO:0000256" key="2">
    <source>
        <dbReference type="SAM" id="SignalP"/>
    </source>
</evidence>
<organism evidence="3 4">
    <name type="scientific">Plutella xylostella</name>
    <name type="common">Diamondback moth</name>
    <name type="synonym">Plutella maculipennis</name>
    <dbReference type="NCBI Taxonomy" id="51655"/>
    <lineage>
        <taxon>Eukaryota</taxon>
        <taxon>Metazoa</taxon>
        <taxon>Ecdysozoa</taxon>
        <taxon>Arthropoda</taxon>
        <taxon>Hexapoda</taxon>
        <taxon>Insecta</taxon>
        <taxon>Pterygota</taxon>
        <taxon>Neoptera</taxon>
        <taxon>Endopterygota</taxon>
        <taxon>Lepidoptera</taxon>
        <taxon>Glossata</taxon>
        <taxon>Ditrysia</taxon>
        <taxon>Yponomeutoidea</taxon>
        <taxon>Plutellidae</taxon>
        <taxon>Plutella</taxon>
    </lineage>
</organism>